<organism evidence="12">
    <name type="scientific">Medioppia subpectinata</name>
    <dbReference type="NCBI Taxonomy" id="1979941"/>
    <lineage>
        <taxon>Eukaryota</taxon>
        <taxon>Metazoa</taxon>
        <taxon>Ecdysozoa</taxon>
        <taxon>Arthropoda</taxon>
        <taxon>Chelicerata</taxon>
        <taxon>Arachnida</taxon>
        <taxon>Acari</taxon>
        <taxon>Acariformes</taxon>
        <taxon>Sarcoptiformes</taxon>
        <taxon>Oribatida</taxon>
        <taxon>Brachypylina</taxon>
        <taxon>Oppioidea</taxon>
        <taxon>Oppiidae</taxon>
        <taxon>Medioppia</taxon>
    </lineage>
</organism>
<keyword evidence="4" id="KW-0121">Carboxypeptidase</keyword>
<dbReference type="OrthoDB" id="443318at2759"/>
<dbReference type="SUPFAM" id="SSF53474">
    <property type="entry name" value="alpha/beta-Hydrolases"/>
    <property type="match status" value="1"/>
</dbReference>
<gene>
    <name evidence="12" type="ORF">OSB1V03_LOCUS8095</name>
</gene>
<dbReference type="FunFam" id="3.40.50.1820:FF:000075">
    <property type="entry name" value="Carboxypeptidase"/>
    <property type="match status" value="1"/>
</dbReference>
<evidence type="ECO:0000313" key="12">
    <source>
        <dbReference type="EMBL" id="CAD7627670.1"/>
    </source>
</evidence>
<dbReference type="PRINTS" id="PR00724">
    <property type="entry name" value="CRBOXYPTASEC"/>
</dbReference>
<dbReference type="InterPro" id="IPR029058">
    <property type="entry name" value="AB_hydrolase_fold"/>
</dbReference>
<dbReference type="GO" id="GO:0005576">
    <property type="term" value="C:extracellular region"/>
    <property type="evidence" value="ECO:0007669"/>
    <property type="project" value="UniProtKB-SubCell"/>
</dbReference>
<name>A0A7R9KQS8_9ACAR</name>
<dbReference type="EMBL" id="OC859507">
    <property type="protein sequence ID" value="CAD7627670.1"/>
    <property type="molecule type" value="Genomic_DNA"/>
</dbReference>
<dbReference type="PANTHER" id="PTHR11802:SF3">
    <property type="entry name" value="RETINOID-INDUCIBLE SERINE CARBOXYPEPTIDASE"/>
    <property type="match status" value="1"/>
</dbReference>
<evidence type="ECO:0000256" key="1">
    <source>
        <dbReference type="ARBA" id="ARBA00004613"/>
    </source>
</evidence>
<comment type="function">
    <text evidence="9">May be involved in vascular wall and kidney homeostasis.</text>
</comment>
<evidence type="ECO:0000256" key="7">
    <source>
        <dbReference type="ARBA" id="ARBA00022801"/>
    </source>
</evidence>
<dbReference type="Pfam" id="PF00450">
    <property type="entry name" value="Peptidase_S10"/>
    <property type="match status" value="1"/>
</dbReference>
<dbReference type="GO" id="GO:0006508">
    <property type="term" value="P:proteolysis"/>
    <property type="evidence" value="ECO:0007669"/>
    <property type="project" value="UniProtKB-KW"/>
</dbReference>
<dbReference type="PANTHER" id="PTHR11802">
    <property type="entry name" value="SERINE PROTEASE FAMILY S10 SERINE CARBOXYPEPTIDASE"/>
    <property type="match status" value="1"/>
</dbReference>
<keyword evidence="6" id="KW-0732">Signal</keyword>
<dbReference type="EMBL" id="CAJPIZ010004932">
    <property type="protein sequence ID" value="CAG2108100.1"/>
    <property type="molecule type" value="Genomic_DNA"/>
</dbReference>
<comment type="subcellular location">
    <subcellularLocation>
        <location evidence="1">Secreted</location>
    </subcellularLocation>
</comment>
<keyword evidence="13" id="KW-1185">Reference proteome</keyword>
<evidence type="ECO:0000313" key="13">
    <source>
        <dbReference type="Proteomes" id="UP000759131"/>
    </source>
</evidence>
<evidence type="ECO:0000256" key="11">
    <source>
        <dbReference type="ARBA" id="ARBA00077736"/>
    </source>
</evidence>
<evidence type="ECO:0000256" key="3">
    <source>
        <dbReference type="ARBA" id="ARBA00022525"/>
    </source>
</evidence>
<evidence type="ECO:0000256" key="6">
    <source>
        <dbReference type="ARBA" id="ARBA00022729"/>
    </source>
</evidence>
<dbReference type="Gene3D" id="3.40.50.1820">
    <property type="entry name" value="alpha/beta hydrolase"/>
    <property type="match status" value="1"/>
</dbReference>
<evidence type="ECO:0000256" key="5">
    <source>
        <dbReference type="ARBA" id="ARBA00022670"/>
    </source>
</evidence>
<dbReference type="AlphaFoldDB" id="A0A7R9KQS8"/>
<sequence>MVHESKRNKVEAYKESYGYTTVRPGAHMFSWLFSPNTGNNSNALPLVIWLQGGPGASSAGYGNFNEIGPLDADLKVRNTSWIKYANLLFIDNPVGSGYSYVDNASLYTKTNDEIAKDLVTFMKEFYKKSPEFESTPLYIFCESYGGKMTPTFAKELHRAIQNKEIKANFKGIALGDGWVSPIDSVGTWAQYLYTLSYIDRNQRNQIEAKVEEIRTSLKNAKYIEATTQWSQLTPFIRSLDGDIDWYNVIFGSNFQSSSRYLNQINSLNNIPHKNSIVRHLAKYHNNNLDALMNGPLKTKLKIPESVKWSQLSANVFANLWGEFMRDIVSDVDYLLANTDLKVVVYTGQLDLVVDTLGTLNWVHSLKWPELKNWETAKREQMSGGYVKTYKNFTLYWILKAGHMVPADAGDTGLEMLRKIIQS</sequence>
<accession>A0A7R9KQS8</accession>
<evidence type="ECO:0000256" key="8">
    <source>
        <dbReference type="ARBA" id="ARBA00023180"/>
    </source>
</evidence>
<dbReference type="GO" id="GO:0004185">
    <property type="term" value="F:serine-type carboxypeptidase activity"/>
    <property type="evidence" value="ECO:0007669"/>
    <property type="project" value="InterPro"/>
</dbReference>
<keyword evidence="3" id="KW-0964">Secreted</keyword>
<evidence type="ECO:0000256" key="9">
    <source>
        <dbReference type="ARBA" id="ARBA00055847"/>
    </source>
</evidence>
<keyword evidence="7" id="KW-0378">Hydrolase</keyword>
<protein>
    <recommendedName>
        <fullName evidence="10">Retinoid-inducible serine carboxypeptidase</fullName>
    </recommendedName>
    <alternativeName>
        <fullName evidence="11">Serine carboxypeptidase 1</fullName>
    </alternativeName>
</protein>
<reference evidence="12" key="1">
    <citation type="submission" date="2020-11" db="EMBL/GenBank/DDBJ databases">
        <authorList>
            <person name="Tran Van P."/>
        </authorList>
    </citation>
    <scope>NUCLEOTIDE SEQUENCE</scope>
</reference>
<dbReference type="Proteomes" id="UP000759131">
    <property type="component" value="Unassembled WGS sequence"/>
</dbReference>
<dbReference type="InterPro" id="IPR001563">
    <property type="entry name" value="Peptidase_S10"/>
</dbReference>
<keyword evidence="5" id="KW-0645">Protease</keyword>
<evidence type="ECO:0000256" key="4">
    <source>
        <dbReference type="ARBA" id="ARBA00022645"/>
    </source>
</evidence>
<keyword evidence="8" id="KW-0325">Glycoprotein</keyword>
<proteinExistence type="inferred from homology"/>
<evidence type="ECO:0000256" key="10">
    <source>
        <dbReference type="ARBA" id="ARBA00070242"/>
    </source>
</evidence>
<comment type="similarity">
    <text evidence="2">Belongs to the peptidase S10 family.</text>
</comment>
<evidence type="ECO:0000256" key="2">
    <source>
        <dbReference type="ARBA" id="ARBA00009431"/>
    </source>
</evidence>